<dbReference type="EMBL" id="JABDTM020014484">
    <property type="protein sequence ID" value="KAH0819460.1"/>
    <property type="molecule type" value="Genomic_DNA"/>
</dbReference>
<organism evidence="1 2">
    <name type="scientific">Tenebrio molitor</name>
    <name type="common">Yellow mealworm beetle</name>
    <dbReference type="NCBI Taxonomy" id="7067"/>
    <lineage>
        <taxon>Eukaryota</taxon>
        <taxon>Metazoa</taxon>
        <taxon>Ecdysozoa</taxon>
        <taxon>Arthropoda</taxon>
        <taxon>Hexapoda</taxon>
        <taxon>Insecta</taxon>
        <taxon>Pterygota</taxon>
        <taxon>Neoptera</taxon>
        <taxon>Endopterygota</taxon>
        <taxon>Coleoptera</taxon>
        <taxon>Polyphaga</taxon>
        <taxon>Cucujiformia</taxon>
        <taxon>Tenebrionidae</taxon>
        <taxon>Tenebrio</taxon>
    </lineage>
</organism>
<keyword evidence="2" id="KW-1185">Reference proteome</keyword>
<dbReference type="AlphaFoldDB" id="A0A8J6HIN1"/>
<reference evidence="1" key="2">
    <citation type="submission" date="2021-08" db="EMBL/GenBank/DDBJ databases">
        <authorList>
            <person name="Eriksson T."/>
        </authorList>
    </citation>
    <scope>NUCLEOTIDE SEQUENCE</scope>
    <source>
        <strain evidence="1">Stoneville</strain>
        <tissue evidence="1">Whole head</tissue>
    </source>
</reference>
<evidence type="ECO:0000313" key="2">
    <source>
        <dbReference type="Proteomes" id="UP000719412"/>
    </source>
</evidence>
<name>A0A8J6HIN1_TENMO</name>
<protein>
    <submittedName>
        <fullName evidence="1">Uncharacterized protein</fullName>
    </submittedName>
</protein>
<gene>
    <name evidence="1" type="ORF">GEV33_003331</name>
</gene>
<dbReference type="Proteomes" id="UP000719412">
    <property type="component" value="Unassembled WGS sequence"/>
</dbReference>
<evidence type="ECO:0000313" key="1">
    <source>
        <dbReference type="EMBL" id="KAH0819460.1"/>
    </source>
</evidence>
<proteinExistence type="predicted"/>
<accession>A0A8J6HIN1</accession>
<sequence length="97" mass="10476">MVNGVVGGAVYLIYPFCLAPPGIDTYVLWCVDRGRHSTPPSVAAFSRKFGVERRDGCIVKRRSHESRLTISLAGVCEVVQALVVDEAEGRAEPACAK</sequence>
<comment type="caution">
    <text evidence="1">The sequence shown here is derived from an EMBL/GenBank/DDBJ whole genome shotgun (WGS) entry which is preliminary data.</text>
</comment>
<reference evidence="1" key="1">
    <citation type="journal article" date="2020" name="J Insects Food Feed">
        <title>The yellow mealworm (Tenebrio molitor) genome: a resource for the emerging insects as food and feed industry.</title>
        <authorList>
            <person name="Eriksson T."/>
            <person name="Andere A."/>
            <person name="Kelstrup H."/>
            <person name="Emery V."/>
            <person name="Picard C."/>
        </authorList>
    </citation>
    <scope>NUCLEOTIDE SEQUENCE</scope>
    <source>
        <strain evidence="1">Stoneville</strain>
        <tissue evidence="1">Whole head</tissue>
    </source>
</reference>